<dbReference type="Ensembl" id="ENSMODT00000060436.1">
    <property type="protein sequence ID" value="ENSMODP00000044115.1"/>
    <property type="gene ID" value="ENSMODG00000050983.1"/>
</dbReference>
<dbReference type="PANTHER" id="PTHR13738">
    <property type="entry name" value="TROPONIN I"/>
    <property type="match status" value="1"/>
</dbReference>
<reference evidence="9" key="3">
    <citation type="submission" date="2025-09" db="UniProtKB">
        <authorList>
            <consortium name="Ensembl"/>
        </authorList>
    </citation>
    <scope>IDENTIFICATION</scope>
</reference>
<comment type="similarity">
    <text evidence="2">Belongs to the troponin I family.</text>
</comment>
<evidence type="ECO:0000256" key="3">
    <source>
        <dbReference type="ARBA" id="ARBA00018910"/>
    </source>
</evidence>
<dbReference type="GO" id="GO:0003779">
    <property type="term" value="F:actin binding"/>
    <property type="evidence" value="ECO:0007669"/>
    <property type="project" value="UniProtKB-KW"/>
</dbReference>
<evidence type="ECO:0000256" key="5">
    <source>
        <dbReference type="ARBA" id="ARBA00023179"/>
    </source>
</evidence>
<proteinExistence type="inferred from homology"/>
<dbReference type="Bgee" id="ENSMODG00000050983">
    <property type="expression patterns" value="Expressed in heart and 16 other cell types or tissues"/>
</dbReference>
<feature type="compositionally biased region" description="Basic and acidic residues" evidence="8">
    <location>
        <begin position="315"/>
        <end position="335"/>
    </location>
</feature>
<evidence type="ECO:0000313" key="10">
    <source>
        <dbReference type="Proteomes" id="UP000002280"/>
    </source>
</evidence>
<evidence type="ECO:0000256" key="6">
    <source>
        <dbReference type="ARBA" id="ARBA00023203"/>
    </source>
</evidence>
<dbReference type="FunFam" id="1.20.5.350:FF:000002">
    <property type="entry name" value="troponin I, fast skeletal muscle"/>
    <property type="match status" value="1"/>
</dbReference>
<dbReference type="FunCoup" id="A0A5F8G9C7">
    <property type="interactions" value="37"/>
</dbReference>
<feature type="compositionally biased region" description="Pro residues" evidence="8">
    <location>
        <begin position="58"/>
        <end position="68"/>
    </location>
</feature>
<sequence length="357" mass="39068">MGTPEEGAGWEEDPEVLGNVGRRPGRAGRGFRVPRRDDPLGVGLLSPAERSLPQFPAGSPPAPSPAAPPVRRRSSVNYRAYATEPHAKKKSKISASRKLQLKTLMLQIAKQELEREGDDRRGEKGRVLGDRCVPVELAGLGVAELQELCRELHARVDKVDEERYDLEAKVTKNVTEIADLTQKIFDLRGKFKRPALRRVRISADAMMQALLGARAKESLDLRAHLKQVKKDDTEKVSSNTGPSRAPLSLCLNAGGWNWAGPGGLPVKVARGSLEGWKRACGRPEEVKDRRGREPQSLGEASSGPLSLPAGKPRGGRLEKEHRCPERDGRAQEEVRGLTAAQQPAHGAPIKFSLRQGY</sequence>
<dbReference type="PANTHER" id="PTHR13738:SF2">
    <property type="entry name" value="TROPONIN I, CARDIAC MUSCLE"/>
    <property type="match status" value="1"/>
</dbReference>
<protein>
    <recommendedName>
        <fullName evidence="3">Troponin I, cardiac muscle</fullName>
    </recommendedName>
    <alternativeName>
        <fullName evidence="7">Cardiac troponin I</fullName>
    </alternativeName>
</protein>
<dbReference type="GO" id="GO:0003009">
    <property type="term" value="P:skeletal muscle contraction"/>
    <property type="evidence" value="ECO:0000318"/>
    <property type="project" value="GO_Central"/>
</dbReference>
<feature type="region of interest" description="Disordered" evidence="8">
    <location>
        <begin position="280"/>
        <end position="357"/>
    </location>
</feature>
<dbReference type="AlphaFoldDB" id="A0A5F8G9C7"/>
<dbReference type="GO" id="GO:0005861">
    <property type="term" value="C:troponin complex"/>
    <property type="evidence" value="ECO:0000318"/>
    <property type="project" value="GO_Central"/>
</dbReference>
<reference evidence="9" key="1">
    <citation type="journal article" date="2007" name="Nature">
        <title>Genome of the marsupial Monodelphis domestica reveals innovation in non-coding sequences.</title>
        <authorList>
            <person name="Mikkelsen T.S."/>
            <person name="Wakefield M.J."/>
            <person name="Aken B."/>
            <person name="Amemiya C.T."/>
            <person name="Chang J.L."/>
            <person name="Duke S."/>
            <person name="Garber M."/>
            <person name="Gentles A.J."/>
            <person name="Goodstadt L."/>
            <person name="Heger A."/>
            <person name="Jurka J."/>
            <person name="Kamal M."/>
            <person name="Mauceli E."/>
            <person name="Searle S.M."/>
            <person name="Sharpe T."/>
            <person name="Baker M.L."/>
            <person name="Batzer M.A."/>
            <person name="Benos P.V."/>
            <person name="Belov K."/>
            <person name="Clamp M."/>
            <person name="Cook A."/>
            <person name="Cuff J."/>
            <person name="Das R."/>
            <person name="Davidow L."/>
            <person name="Deakin J.E."/>
            <person name="Fazzari M.J."/>
            <person name="Glass J.L."/>
            <person name="Grabherr M."/>
            <person name="Greally J.M."/>
            <person name="Gu W."/>
            <person name="Hore T.A."/>
            <person name="Huttley G.A."/>
            <person name="Kleber M."/>
            <person name="Jirtle R.L."/>
            <person name="Koina E."/>
            <person name="Lee J.T."/>
            <person name="Mahony S."/>
            <person name="Marra M.A."/>
            <person name="Miller R.D."/>
            <person name="Nicholls R.D."/>
            <person name="Oda M."/>
            <person name="Papenfuss A.T."/>
            <person name="Parra Z.E."/>
            <person name="Pollock D.D."/>
            <person name="Ray D.A."/>
            <person name="Schein J.E."/>
            <person name="Speed T.P."/>
            <person name="Thompson K."/>
            <person name="VandeBerg J.L."/>
            <person name="Wade C.M."/>
            <person name="Walker J.A."/>
            <person name="Waters P.D."/>
            <person name="Webber C."/>
            <person name="Weidman J.R."/>
            <person name="Xie X."/>
            <person name="Zody M.C."/>
            <person name="Baldwin J."/>
            <person name="Abdouelleil A."/>
            <person name="Abdulkadir J."/>
            <person name="Abebe A."/>
            <person name="Abera B."/>
            <person name="Abreu J."/>
            <person name="Acer S.C."/>
            <person name="Aftuck L."/>
            <person name="Alexander A."/>
            <person name="An P."/>
            <person name="Anderson E."/>
            <person name="Anderson S."/>
            <person name="Arachi H."/>
            <person name="Azer M."/>
            <person name="Bachantsang P."/>
            <person name="Barry A."/>
            <person name="Bayul T."/>
            <person name="Berlin A."/>
            <person name="Bessette D."/>
            <person name="Bloom T."/>
            <person name="Bloom T."/>
            <person name="Boguslavskiy L."/>
            <person name="Bonnet C."/>
            <person name="Boukhgalter B."/>
            <person name="Bourzgui I."/>
            <person name="Brown A."/>
            <person name="Cahill P."/>
            <person name="Channer S."/>
            <person name="Cheshatsang Y."/>
            <person name="Chuda L."/>
            <person name="Citroen M."/>
            <person name="Collymore A."/>
            <person name="Cooke P."/>
            <person name="Costello M."/>
            <person name="D'Aco K."/>
            <person name="Daza R."/>
            <person name="De Haan G."/>
            <person name="DeGray S."/>
            <person name="DeMaso C."/>
            <person name="Dhargay N."/>
            <person name="Dooley K."/>
            <person name="Dooley E."/>
            <person name="Doricent M."/>
            <person name="Dorje P."/>
            <person name="Dorjee K."/>
            <person name="Dupes A."/>
            <person name="Elong R."/>
            <person name="Falk J."/>
            <person name="Farina A."/>
            <person name="Faro S."/>
            <person name="Ferguson D."/>
            <person name="Fisher S."/>
            <person name="Foley C.D."/>
            <person name="Franke A."/>
            <person name="Friedrich D."/>
            <person name="Gadbois L."/>
            <person name="Gearin G."/>
            <person name="Gearin C.R."/>
            <person name="Giannoukos G."/>
            <person name="Goode T."/>
            <person name="Graham J."/>
            <person name="Grandbois E."/>
            <person name="Grewal S."/>
            <person name="Gyaltsen K."/>
            <person name="Hafez N."/>
            <person name="Hagos B."/>
            <person name="Hall J."/>
            <person name="Henson C."/>
            <person name="Hollinger A."/>
            <person name="Honan T."/>
            <person name="Huard M.D."/>
            <person name="Hughes L."/>
            <person name="Hurhula B."/>
            <person name="Husby M.E."/>
            <person name="Kamat A."/>
            <person name="Kanga B."/>
            <person name="Kashin S."/>
            <person name="Khazanovich D."/>
            <person name="Kisner P."/>
            <person name="Lance K."/>
            <person name="Lara M."/>
            <person name="Lee W."/>
            <person name="Lennon N."/>
            <person name="Letendre F."/>
            <person name="LeVine R."/>
            <person name="Lipovsky A."/>
            <person name="Liu X."/>
            <person name="Liu J."/>
            <person name="Liu S."/>
            <person name="Lokyitsang T."/>
            <person name="Lokyitsang Y."/>
            <person name="Lubonja R."/>
            <person name="Lui A."/>
            <person name="MacDonald P."/>
            <person name="Magnisalis V."/>
            <person name="Maru K."/>
            <person name="Matthews C."/>
            <person name="McCusker W."/>
            <person name="McDonough S."/>
            <person name="Mehta T."/>
            <person name="Meldrim J."/>
            <person name="Meneus L."/>
            <person name="Mihai O."/>
            <person name="Mihalev A."/>
            <person name="Mihova T."/>
            <person name="Mittelman R."/>
            <person name="Mlenga V."/>
            <person name="Montmayeur A."/>
            <person name="Mulrain L."/>
            <person name="Navidi A."/>
            <person name="Naylor J."/>
            <person name="Negash T."/>
            <person name="Nguyen T."/>
            <person name="Nguyen N."/>
            <person name="Nicol R."/>
            <person name="Norbu C."/>
            <person name="Norbu N."/>
            <person name="Novod N."/>
            <person name="O'Neill B."/>
            <person name="Osman S."/>
            <person name="Markiewicz E."/>
            <person name="Oyono O.L."/>
            <person name="Patti C."/>
            <person name="Phunkhang P."/>
            <person name="Pierre F."/>
            <person name="Priest M."/>
            <person name="Raghuraman S."/>
            <person name="Rege F."/>
            <person name="Reyes R."/>
            <person name="Rise C."/>
            <person name="Rogov P."/>
            <person name="Ross K."/>
            <person name="Ryan E."/>
            <person name="Settipalli S."/>
            <person name="Shea T."/>
            <person name="Sherpa N."/>
            <person name="Shi L."/>
            <person name="Shih D."/>
            <person name="Sparrow T."/>
            <person name="Spaulding J."/>
            <person name="Stalker J."/>
            <person name="Stange-Thomann N."/>
            <person name="Stavropoulos S."/>
            <person name="Stone C."/>
            <person name="Strader C."/>
            <person name="Tesfaye S."/>
            <person name="Thomson T."/>
            <person name="Thoulutsang Y."/>
            <person name="Thoulutsang D."/>
            <person name="Topham K."/>
            <person name="Topping I."/>
            <person name="Tsamla T."/>
            <person name="Vassiliev H."/>
            <person name="Vo A."/>
            <person name="Wangchuk T."/>
            <person name="Wangdi T."/>
            <person name="Weiand M."/>
            <person name="Wilkinson J."/>
            <person name="Wilson A."/>
            <person name="Yadav S."/>
            <person name="Young G."/>
            <person name="Yu Q."/>
            <person name="Zembek L."/>
            <person name="Zhong D."/>
            <person name="Zimmer A."/>
            <person name="Zwirko Z."/>
            <person name="Jaffe D.B."/>
            <person name="Alvarez P."/>
            <person name="Brockman W."/>
            <person name="Butler J."/>
            <person name="Chin C."/>
            <person name="Gnerre S."/>
            <person name="MacCallum I."/>
            <person name="Graves J.A."/>
            <person name="Ponting C.P."/>
            <person name="Breen M."/>
            <person name="Samollow P.B."/>
            <person name="Lander E.S."/>
            <person name="Lindblad-Toh K."/>
        </authorList>
    </citation>
    <scope>NUCLEOTIDE SEQUENCE [LARGE SCALE GENOMIC DNA]</scope>
</reference>
<comment type="function">
    <text evidence="1">Troponin I is the inhibitory subunit of troponin, the thin filament regulatory complex which confers calcium-sensitivity to striated muscle actomyosin ATPase activity.</text>
</comment>
<feature type="region of interest" description="Disordered" evidence="8">
    <location>
        <begin position="1"/>
        <end position="72"/>
    </location>
</feature>
<evidence type="ECO:0000256" key="4">
    <source>
        <dbReference type="ARBA" id="ARBA00022990"/>
    </source>
</evidence>
<feature type="compositionally biased region" description="Basic and acidic residues" evidence="8">
    <location>
        <begin position="280"/>
        <end position="293"/>
    </location>
</feature>
<dbReference type="InterPro" id="IPR050875">
    <property type="entry name" value="Troponin_I"/>
</dbReference>
<reference evidence="9" key="2">
    <citation type="submission" date="2025-08" db="UniProtKB">
        <authorList>
            <consortium name="Ensembl"/>
        </authorList>
    </citation>
    <scope>IDENTIFICATION</scope>
</reference>
<evidence type="ECO:0000256" key="1">
    <source>
        <dbReference type="ARBA" id="ARBA00001988"/>
    </source>
</evidence>
<dbReference type="Pfam" id="PF00992">
    <property type="entry name" value="Troponin"/>
    <property type="match status" value="1"/>
</dbReference>
<keyword evidence="6" id="KW-0009">Actin-binding</keyword>
<dbReference type="SUPFAM" id="SSF90250">
    <property type="entry name" value="Troponin coil-coiled subunits"/>
    <property type="match status" value="1"/>
</dbReference>
<dbReference type="InterPro" id="IPR021666">
    <property type="entry name" value="Troponin-I_N"/>
</dbReference>
<dbReference type="InParanoid" id="A0A5F8G9C7"/>
<dbReference type="GeneTree" id="ENSGT01030000234588"/>
<dbReference type="Pfam" id="PF11636">
    <property type="entry name" value="Troponin-I_N"/>
    <property type="match status" value="1"/>
</dbReference>
<dbReference type="InterPro" id="IPR038077">
    <property type="entry name" value="Troponin_sf"/>
</dbReference>
<organism evidence="9 10">
    <name type="scientific">Monodelphis domestica</name>
    <name type="common">Gray short-tailed opossum</name>
    <dbReference type="NCBI Taxonomy" id="13616"/>
    <lineage>
        <taxon>Eukaryota</taxon>
        <taxon>Metazoa</taxon>
        <taxon>Chordata</taxon>
        <taxon>Craniata</taxon>
        <taxon>Vertebrata</taxon>
        <taxon>Euteleostomi</taxon>
        <taxon>Mammalia</taxon>
        <taxon>Metatheria</taxon>
        <taxon>Didelphimorphia</taxon>
        <taxon>Didelphidae</taxon>
        <taxon>Monodelphis</taxon>
    </lineage>
</organism>
<dbReference type="GO" id="GO:0060048">
    <property type="term" value="P:cardiac muscle contraction"/>
    <property type="evidence" value="ECO:0000318"/>
    <property type="project" value="GO_Central"/>
</dbReference>
<dbReference type="InterPro" id="IPR001978">
    <property type="entry name" value="Troponin"/>
</dbReference>
<dbReference type="Gene3D" id="1.20.5.350">
    <property type="match status" value="1"/>
</dbReference>
<accession>A0A5F8G9C7</accession>
<evidence type="ECO:0000256" key="8">
    <source>
        <dbReference type="SAM" id="MobiDB-lite"/>
    </source>
</evidence>
<evidence type="ECO:0000256" key="7">
    <source>
        <dbReference type="ARBA" id="ARBA00030764"/>
    </source>
</evidence>
<name>A0A5F8G9C7_MONDO</name>
<evidence type="ECO:0000256" key="2">
    <source>
        <dbReference type="ARBA" id="ARBA00009930"/>
    </source>
</evidence>
<keyword evidence="10" id="KW-1185">Reference proteome</keyword>
<dbReference type="STRING" id="13616.ENSMODP00000044115"/>
<keyword evidence="5" id="KW-0514">Muscle protein</keyword>
<dbReference type="Proteomes" id="UP000002280">
    <property type="component" value="Unplaced"/>
</dbReference>
<evidence type="ECO:0000313" key="9">
    <source>
        <dbReference type="Ensembl" id="ENSMODP00000044115.1"/>
    </source>
</evidence>
<keyword evidence="4" id="KW-0007">Acetylation</keyword>